<dbReference type="InterPro" id="IPR050095">
    <property type="entry name" value="ECF_ABC_transporter_ATP-bd"/>
</dbReference>
<keyword evidence="7" id="KW-0472">Membrane</keyword>
<dbReference type="SUPFAM" id="SSF52540">
    <property type="entry name" value="P-loop containing nucleoside triphosphate hydrolases"/>
    <property type="match status" value="1"/>
</dbReference>
<evidence type="ECO:0000256" key="5">
    <source>
        <dbReference type="ARBA" id="ARBA00022840"/>
    </source>
</evidence>
<dbReference type="GO" id="GO:0005524">
    <property type="term" value="F:ATP binding"/>
    <property type="evidence" value="ECO:0007669"/>
    <property type="project" value="UniProtKB-KW"/>
</dbReference>
<dbReference type="SMART" id="SM00382">
    <property type="entry name" value="AAA"/>
    <property type="match status" value="1"/>
</dbReference>
<evidence type="ECO:0000256" key="8">
    <source>
        <dbReference type="ARBA" id="ARBA00025157"/>
    </source>
</evidence>
<dbReference type="InterPro" id="IPR003439">
    <property type="entry name" value="ABC_transporter-like_ATP-bd"/>
</dbReference>
<dbReference type="GeneID" id="79949631"/>
<protein>
    <submittedName>
        <fullName evidence="10">Energy-coupling factor ABC transporter ATP-binding protein</fullName>
    </submittedName>
</protein>
<proteinExistence type="predicted"/>
<dbReference type="CDD" id="cd03225">
    <property type="entry name" value="ABC_cobalt_CbiO_domain1"/>
    <property type="match status" value="1"/>
</dbReference>
<accession>A0AAF0FS93</accession>
<feature type="domain" description="ABC transporter" evidence="9">
    <location>
        <begin position="1"/>
        <end position="222"/>
    </location>
</feature>
<dbReference type="GO" id="GO:0016887">
    <property type="term" value="F:ATP hydrolysis activity"/>
    <property type="evidence" value="ECO:0007669"/>
    <property type="project" value="InterPro"/>
</dbReference>
<dbReference type="Proteomes" id="UP001218895">
    <property type="component" value="Chromosome"/>
</dbReference>
<evidence type="ECO:0000256" key="7">
    <source>
        <dbReference type="ARBA" id="ARBA00023136"/>
    </source>
</evidence>
<dbReference type="PROSITE" id="PS50893">
    <property type="entry name" value="ABC_TRANSPORTER_2"/>
    <property type="match status" value="1"/>
</dbReference>
<keyword evidence="4" id="KW-0547">Nucleotide-binding</keyword>
<evidence type="ECO:0000313" key="10">
    <source>
        <dbReference type="EMBL" id="WFN37652.1"/>
    </source>
</evidence>
<dbReference type="AlphaFoldDB" id="A0AAF0FS93"/>
<evidence type="ECO:0000256" key="6">
    <source>
        <dbReference type="ARBA" id="ARBA00022967"/>
    </source>
</evidence>
<dbReference type="RefSeq" id="WP_278100491.1">
    <property type="nucleotide sequence ID" value="NZ_CP091092.1"/>
</dbReference>
<comment type="function">
    <text evidence="8">Probably part of an ABC transporter complex. Responsible for energy coupling to the transport system.</text>
</comment>
<keyword evidence="5 10" id="KW-0067">ATP-binding</keyword>
<dbReference type="KEGG" id="manq:L1994_04495"/>
<reference evidence="10" key="1">
    <citation type="submission" date="2022-01" db="EMBL/GenBank/DDBJ databases">
        <title>Complete genome of Methanomicrobium antiquum DSM 21220.</title>
        <authorList>
            <person name="Chen S.-C."/>
            <person name="You Y.-T."/>
            <person name="Zhou Y.-Z."/>
            <person name="Lai M.-C."/>
        </authorList>
    </citation>
    <scope>NUCLEOTIDE SEQUENCE</scope>
    <source>
        <strain evidence="10">DSM 21220</strain>
    </source>
</reference>
<dbReference type="PANTHER" id="PTHR43553:SF27">
    <property type="entry name" value="ENERGY-COUPLING FACTOR TRANSPORTER ATP-BINDING PROTEIN ECFA2"/>
    <property type="match status" value="1"/>
</dbReference>
<gene>
    <name evidence="10" type="ORF">L1994_04495</name>
</gene>
<keyword evidence="11" id="KW-1185">Reference proteome</keyword>
<dbReference type="PANTHER" id="PTHR43553">
    <property type="entry name" value="HEAVY METAL TRANSPORTER"/>
    <property type="match status" value="1"/>
</dbReference>
<evidence type="ECO:0000259" key="9">
    <source>
        <dbReference type="PROSITE" id="PS50893"/>
    </source>
</evidence>
<dbReference type="InterPro" id="IPR003593">
    <property type="entry name" value="AAA+_ATPase"/>
</dbReference>
<evidence type="ECO:0000256" key="1">
    <source>
        <dbReference type="ARBA" id="ARBA00004202"/>
    </source>
</evidence>
<sequence>MKVLMIDLQNIKHKILDIDNFQIPKGYTCIIGENGSGKSTLLNLLSGMDLSEKGSVYVNRRRIRDINVGYVPECPERQIIFELVFDEIISPLRFSFVISDEASEKTMAISKLLGITHLLDKKTFALSGGEKAFVSLAVAIVSSPELLILDEPDSHLDFDTAGKLMSVLKKSGTDYVIHCTQNMEIAKTADFLIYMEKGRIKFSGHPETVFKNLKNTNFFPVMWRLEEIVG</sequence>
<comment type="subcellular location">
    <subcellularLocation>
        <location evidence="1">Cell membrane</location>
        <topology evidence="1">Peripheral membrane protein</topology>
    </subcellularLocation>
</comment>
<dbReference type="GO" id="GO:0043190">
    <property type="term" value="C:ATP-binding cassette (ABC) transporter complex"/>
    <property type="evidence" value="ECO:0007669"/>
    <property type="project" value="TreeGrafter"/>
</dbReference>
<evidence type="ECO:0000256" key="3">
    <source>
        <dbReference type="ARBA" id="ARBA00022475"/>
    </source>
</evidence>
<organism evidence="10 11">
    <name type="scientific">Methanomicrobium antiquum</name>
    <dbReference type="NCBI Taxonomy" id="487686"/>
    <lineage>
        <taxon>Archaea</taxon>
        <taxon>Methanobacteriati</taxon>
        <taxon>Methanobacteriota</taxon>
        <taxon>Stenosarchaea group</taxon>
        <taxon>Methanomicrobia</taxon>
        <taxon>Methanomicrobiales</taxon>
        <taxon>Methanomicrobiaceae</taxon>
        <taxon>Methanomicrobium</taxon>
    </lineage>
</organism>
<evidence type="ECO:0000256" key="4">
    <source>
        <dbReference type="ARBA" id="ARBA00022741"/>
    </source>
</evidence>
<dbReference type="InterPro" id="IPR015856">
    <property type="entry name" value="ABC_transpr_CbiO/EcfA_su"/>
</dbReference>
<dbReference type="EMBL" id="CP091092">
    <property type="protein sequence ID" value="WFN37652.1"/>
    <property type="molecule type" value="Genomic_DNA"/>
</dbReference>
<evidence type="ECO:0000313" key="11">
    <source>
        <dbReference type="Proteomes" id="UP001218895"/>
    </source>
</evidence>
<keyword evidence="2" id="KW-0813">Transport</keyword>
<dbReference type="Pfam" id="PF00005">
    <property type="entry name" value="ABC_tran"/>
    <property type="match status" value="1"/>
</dbReference>
<dbReference type="InterPro" id="IPR027417">
    <property type="entry name" value="P-loop_NTPase"/>
</dbReference>
<dbReference type="Gene3D" id="3.40.50.300">
    <property type="entry name" value="P-loop containing nucleotide triphosphate hydrolases"/>
    <property type="match status" value="1"/>
</dbReference>
<evidence type="ECO:0000256" key="2">
    <source>
        <dbReference type="ARBA" id="ARBA00022448"/>
    </source>
</evidence>
<name>A0AAF0FS93_9EURY</name>
<keyword evidence="6" id="KW-1278">Translocase</keyword>
<dbReference type="GO" id="GO:0042626">
    <property type="term" value="F:ATPase-coupled transmembrane transporter activity"/>
    <property type="evidence" value="ECO:0007669"/>
    <property type="project" value="TreeGrafter"/>
</dbReference>
<keyword evidence="3" id="KW-1003">Cell membrane</keyword>